<gene>
    <name evidence="5" type="ORF">PECAL_4P21180</name>
</gene>
<name>A0A8J2X1H5_9STRA</name>
<dbReference type="InterPro" id="IPR019451">
    <property type="entry name" value="Rtp1_C1"/>
</dbReference>
<dbReference type="InterPro" id="IPR011989">
    <property type="entry name" value="ARM-like"/>
</dbReference>
<dbReference type="InterPro" id="IPR057347">
    <property type="entry name" value="TANGO6_N"/>
</dbReference>
<dbReference type="OrthoDB" id="39591at2759"/>
<dbReference type="Pfam" id="PF10363">
    <property type="entry name" value="RTP1_C1"/>
    <property type="match status" value="1"/>
</dbReference>
<protein>
    <recommendedName>
        <fullName evidence="7">RNA polymerase II assembly factor Rtp1 C-terminal domain-containing protein</fullName>
    </recommendedName>
</protein>
<keyword evidence="2" id="KW-0175">Coiled coil</keyword>
<dbReference type="PANTHER" id="PTHR20959:SF1">
    <property type="entry name" value="TRANSPORT AND GOLGI ORGANIZATION PROTEIN 6 HOMOLOG"/>
    <property type="match status" value="1"/>
</dbReference>
<organism evidence="5 6">
    <name type="scientific">Pelagomonas calceolata</name>
    <dbReference type="NCBI Taxonomy" id="35677"/>
    <lineage>
        <taxon>Eukaryota</taxon>
        <taxon>Sar</taxon>
        <taxon>Stramenopiles</taxon>
        <taxon>Ochrophyta</taxon>
        <taxon>Pelagophyceae</taxon>
        <taxon>Pelagomonadales</taxon>
        <taxon>Pelagomonadaceae</taxon>
        <taxon>Pelagomonas</taxon>
    </lineage>
</organism>
<sequence length="892" mass="94061">MVPTNNLSGEAGLRQAAQALIYEIRNLKRWPADAPATADSCWADVSQRWLPRLNGVLDALESIPPAAPVERKPNAPPPAPTDCLSLAELQALYGCLELVAAWGVAPLAGPGVRSTAQRGIVRGAALPDVARKWGARAAKLAASQPLDEAERRRRLEACAISLERVVAAPPLATVSQRFVADAVAARLASQSETSYDAWPTPWLARAARELLGGTLNDDGSVTPPPPYLSKRMGRLLGSVAARSVDAVLAEFAGPDELSARTNADAGAVERRVAAALAARPADIEERDVYVRSVAPQLYDVAARGAIQDGDATASSHATIARAALARLSDDEATWPALRSSIALGAGEAEVASTLAKLAAVSRAAHPRLCACLKTDAILRWLAGLAAFATKSKRSAYATDARSALKALVEDDGAAFVRAFLDGGKGAFASGGNGGVRFDVSKAPDDCVEGALIVLTDLAAPALAGAVFAALLEDFLRAQRDDAMPDFDKLRFVAALAEKLDGGTMEVSGSALLRTLKAVLDDASQALQRGEEDADEAGLERVALGAVLGILELGAAKRADDEEAALKALLEPLEALSSPTRRAASFAQLAVDCRARILCRGMAPQKSSQEEEDTLLAAEKSLKDPHPAERAHGVVSLTKLARAFVSKRDARNAAKIVEVDEEQEVLDWRPLARVCVKALGDDESYVFLAAAHALSAVADVIPGEVMPYLLEQFETEKREKTRRRLGEALVLSVRRRGEAAPAYAQKLGRAFAAGAANDRAERDRLACLSCLSELAPLCRDVDGWGLDALDLAMAGLDGRDDVTKRGAAFLGAALVTGAFLDAYPKETAKLCKRLKSGVEDKDEVVAGHCVRAMEALDGLLGERLTLPEDAGKSDLHRIVGGIGKASVVDDLKL</sequence>
<reference evidence="5" key="1">
    <citation type="submission" date="2021-11" db="EMBL/GenBank/DDBJ databases">
        <authorList>
            <consortium name="Genoscope - CEA"/>
            <person name="William W."/>
        </authorList>
    </citation>
    <scope>NUCLEOTIDE SEQUENCE</scope>
</reference>
<dbReference type="PANTHER" id="PTHR20959">
    <property type="entry name" value="TRANSPORT AND GOLGI ORGANIZATION PROTEIN 6 FAMILY MEMBER"/>
    <property type="match status" value="1"/>
</dbReference>
<evidence type="ECO:0000313" key="5">
    <source>
        <dbReference type="EMBL" id="CAH0374815.1"/>
    </source>
</evidence>
<evidence type="ECO:0008006" key="7">
    <source>
        <dbReference type="Google" id="ProtNLM"/>
    </source>
</evidence>
<evidence type="ECO:0000259" key="3">
    <source>
        <dbReference type="Pfam" id="PF10363"/>
    </source>
</evidence>
<dbReference type="InterPro" id="IPR039600">
    <property type="entry name" value="TANGO6/Rtp1"/>
</dbReference>
<keyword evidence="6" id="KW-1185">Reference proteome</keyword>
<dbReference type="Pfam" id="PF25267">
    <property type="entry name" value="TANGO6_N"/>
    <property type="match status" value="1"/>
</dbReference>
<evidence type="ECO:0000256" key="2">
    <source>
        <dbReference type="SAM" id="Coils"/>
    </source>
</evidence>
<feature type="domain" description="TANGO6 N-terminal" evidence="4">
    <location>
        <begin position="15"/>
        <end position="181"/>
    </location>
</feature>
<evidence type="ECO:0000259" key="4">
    <source>
        <dbReference type="Pfam" id="PF25267"/>
    </source>
</evidence>
<dbReference type="EMBL" id="CAKKNE010000004">
    <property type="protein sequence ID" value="CAH0374815.1"/>
    <property type="molecule type" value="Genomic_DNA"/>
</dbReference>
<feature type="coiled-coil region" evidence="2">
    <location>
        <begin position="512"/>
        <end position="539"/>
    </location>
</feature>
<dbReference type="SUPFAM" id="SSF48371">
    <property type="entry name" value="ARM repeat"/>
    <property type="match status" value="1"/>
</dbReference>
<dbReference type="GO" id="GO:0009306">
    <property type="term" value="P:protein secretion"/>
    <property type="evidence" value="ECO:0007669"/>
    <property type="project" value="TreeGrafter"/>
</dbReference>
<comment type="similarity">
    <text evidence="1">Belongs to the Tango6 family.</text>
</comment>
<accession>A0A8J2X1H5</accession>
<dbReference type="Proteomes" id="UP000789595">
    <property type="component" value="Unassembled WGS sequence"/>
</dbReference>
<dbReference type="AlphaFoldDB" id="A0A8J2X1H5"/>
<evidence type="ECO:0000256" key="1">
    <source>
        <dbReference type="ARBA" id="ARBA00005724"/>
    </source>
</evidence>
<comment type="caution">
    <text evidence="5">The sequence shown here is derived from an EMBL/GenBank/DDBJ whole genome shotgun (WGS) entry which is preliminary data.</text>
</comment>
<dbReference type="InterPro" id="IPR016024">
    <property type="entry name" value="ARM-type_fold"/>
</dbReference>
<dbReference type="Gene3D" id="1.25.10.10">
    <property type="entry name" value="Leucine-rich Repeat Variant"/>
    <property type="match status" value="1"/>
</dbReference>
<feature type="domain" description="RNA polymerase II assembly factor Rtp1 C-terminal" evidence="3">
    <location>
        <begin position="617"/>
        <end position="738"/>
    </location>
</feature>
<proteinExistence type="inferred from homology"/>
<evidence type="ECO:0000313" key="6">
    <source>
        <dbReference type="Proteomes" id="UP000789595"/>
    </source>
</evidence>